<name>A0ACB9S9X2_9MYRT</name>
<accession>A0ACB9S9X2</accession>
<proteinExistence type="predicted"/>
<reference evidence="2" key="1">
    <citation type="journal article" date="2023" name="Front. Plant Sci.">
        <title>Chromosomal-level genome assembly of Melastoma candidum provides insights into trichome evolution.</title>
        <authorList>
            <person name="Zhong Y."/>
            <person name="Wu W."/>
            <person name="Sun C."/>
            <person name="Zou P."/>
            <person name="Liu Y."/>
            <person name="Dai S."/>
            <person name="Zhou R."/>
        </authorList>
    </citation>
    <scope>NUCLEOTIDE SEQUENCE [LARGE SCALE GENOMIC DNA]</scope>
</reference>
<dbReference type="Proteomes" id="UP001057402">
    <property type="component" value="Chromosome 2"/>
</dbReference>
<evidence type="ECO:0000313" key="2">
    <source>
        <dbReference type="Proteomes" id="UP001057402"/>
    </source>
</evidence>
<protein>
    <submittedName>
        <fullName evidence="1">Uncharacterized protein</fullName>
    </submittedName>
</protein>
<comment type="caution">
    <text evidence="1">The sequence shown here is derived from an EMBL/GenBank/DDBJ whole genome shotgun (WGS) entry which is preliminary data.</text>
</comment>
<evidence type="ECO:0000313" key="1">
    <source>
        <dbReference type="EMBL" id="KAI4387443.1"/>
    </source>
</evidence>
<keyword evidence="2" id="KW-1185">Reference proteome</keyword>
<dbReference type="EMBL" id="CM042881">
    <property type="protein sequence ID" value="KAI4387443.1"/>
    <property type="molecule type" value="Genomic_DNA"/>
</dbReference>
<gene>
    <name evidence="1" type="ORF">MLD38_005276</name>
</gene>
<sequence>MYFHGVNHLNIEGNGIVYGRGDKWWKRLAKRGIHARRLQRLSSSTAVMDDLAIQDLGIINGQHTHVTFTHCHRVMAINHKKPHHLQALMLMESTR</sequence>
<organism evidence="1 2">
    <name type="scientific">Melastoma candidum</name>
    <dbReference type="NCBI Taxonomy" id="119954"/>
    <lineage>
        <taxon>Eukaryota</taxon>
        <taxon>Viridiplantae</taxon>
        <taxon>Streptophyta</taxon>
        <taxon>Embryophyta</taxon>
        <taxon>Tracheophyta</taxon>
        <taxon>Spermatophyta</taxon>
        <taxon>Magnoliopsida</taxon>
        <taxon>eudicotyledons</taxon>
        <taxon>Gunneridae</taxon>
        <taxon>Pentapetalae</taxon>
        <taxon>rosids</taxon>
        <taxon>malvids</taxon>
        <taxon>Myrtales</taxon>
        <taxon>Melastomataceae</taxon>
        <taxon>Melastomatoideae</taxon>
        <taxon>Melastomateae</taxon>
        <taxon>Melastoma</taxon>
    </lineage>
</organism>